<dbReference type="EMBL" id="VIKS01000008">
    <property type="protein sequence ID" value="TQV87268.1"/>
    <property type="molecule type" value="Genomic_DNA"/>
</dbReference>
<dbReference type="NCBIfam" id="TIGR03357">
    <property type="entry name" value="VI_zyme"/>
    <property type="match status" value="1"/>
</dbReference>
<protein>
    <submittedName>
        <fullName evidence="2">Type VI secretion system baseplate subunit TssE</fullName>
    </submittedName>
</protein>
<name>A0A545UCT0_9GAMM</name>
<proteinExistence type="predicted"/>
<gene>
    <name evidence="2" type="primary">tssE</name>
    <name evidence="2" type="ORF">FLL46_12510</name>
</gene>
<dbReference type="RefSeq" id="WP_142893859.1">
    <property type="nucleotide sequence ID" value="NZ_ML660164.1"/>
</dbReference>
<organism evidence="2 3">
    <name type="scientific">Aliikangiella coralliicola</name>
    <dbReference type="NCBI Taxonomy" id="2592383"/>
    <lineage>
        <taxon>Bacteria</taxon>
        <taxon>Pseudomonadati</taxon>
        <taxon>Pseudomonadota</taxon>
        <taxon>Gammaproteobacteria</taxon>
        <taxon>Oceanospirillales</taxon>
        <taxon>Pleioneaceae</taxon>
        <taxon>Aliikangiella</taxon>
    </lineage>
</organism>
<comment type="caution">
    <text evidence="2">The sequence shown here is derived from an EMBL/GenBank/DDBJ whole genome shotgun (WGS) entry which is preliminary data.</text>
</comment>
<evidence type="ECO:0000259" key="1">
    <source>
        <dbReference type="Pfam" id="PF04965"/>
    </source>
</evidence>
<sequence length="136" mass="15692">MRLLFERLVNPQLPIEDIPQQQITLVKESIRAELRRIASGRSYFAGGDENEERYLLNYGLMDLVSRAATQSEYIQVAKELEQNISQFEPRLMDVAVTVVPGDKDSRYRLKLTGKYKNFEQTKILTFFLGSDTADIE</sequence>
<evidence type="ECO:0000313" key="2">
    <source>
        <dbReference type="EMBL" id="TQV87268.1"/>
    </source>
</evidence>
<dbReference type="Pfam" id="PF04965">
    <property type="entry name" value="GPW_gp25"/>
    <property type="match status" value="1"/>
</dbReference>
<dbReference type="InterPro" id="IPR007048">
    <property type="entry name" value="IraD/Gp25-like"/>
</dbReference>
<dbReference type="OrthoDB" id="6399624at2"/>
<keyword evidence="3" id="KW-1185">Reference proteome</keyword>
<dbReference type="InterPro" id="IPR017737">
    <property type="entry name" value="TssE1-like"/>
</dbReference>
<dbReference type="Gene3D" id="3.10.450.40">
    <property type="match status" value="1"/>
</dbReference>
<evidence type="ECO:0000313" key="3">
    <source>
        <dbReference type="Proteomes" id="UP000315439"/>
    </source>
</evidence>
<reference evidence="2 3" key="1">
    <citation type="submission" date="2019-07" db="EMBL/GenBank/DDBJ databases">
        <title>Draft genome for Aliikangiella sp. M105.</title>
        <authorList>
            <person name="Wang G."/>
        </authorList>
    </citation>
    <scope>NUCLEOTIDE SEQUENCE [LARGE SCALE GENOMIC DNA]</scope>
    <source>
        <strain evidence="2 3">M105</strain>
    </source>
</reference>
<feature type="domain" description="IraD/Gp25-like" evidence="1">
    <location>
        <begin position="27"/>
        <end position="108"/>
    </location>
</feature>
<dbReference type="Proteomes" id="UP000315439">
    <property type="component" value="Unassembled WGS sequence"/>
</dbReference>
<dbReference type="AlphaFoldDB" id="A0A545UCT0"/>
<accession>A0A545UCT0</accession>
<dbReference type="SUPFAM" id="SSF160719">
    <property type="entry name" value="gpW/gp25-like"/>
    <property type="match status" value="1"/>
</dbReference>